<gene>
    <name evidence="1" type="ORF">HNP98_004310</name>
</gene>
<dbReference type="Proteomes" id="UP000779507">
    <property type="component" value="Unassembled WGS sequence"/>
</dbReference>
<sequence>MPSVRSACSIGIRAPLTSDERDVLQHLAQLAMRLLDLQLALAAAAAPVGIWDGIMTRLAFSTQRTDTLWALAQRPGAPAGGPSLYQKQLLLVADIDYGITRAFARLAAP</sequence>
<comment type="caution">
    <text evidence="1">The sequence shown here is derived from an EMBL/GenBank/DDBJ whole genome shotgun (WGS) entry which is preliminary data.</text>
</comment>
<proteinExistence type="predicted"/>
<keyword evidence="2" id="KW-1185">Reference proteome</keyword>
<dbReference type="RefSeq" id="WP_173812210.1">
    <property type="nucleotide sequence ID" value="NZ_JABSNP010000036.1"/>
</dbReference>
<protein>
    <submittedName>
        <fullName evidence="1">Uncharacterized protein</fullName>
    </submittedName>
</protein>
<dbReference type="EMBL" id="JABSNP010000036">
    <property type="protein sequence ID" value="NRT21463.1"/>
    <property type="molecule type" value="Genomic_DNA"/>
</dbReference>
<evidence type="ECO:0000313" key="2">
    <source>
        <dbReference type="Proteomes" id="UP000779507"/>
    </source>
</evidence>
<name>A0ABX2FW60_9BACT</name>
<organism evidence="1 2">
    <name type="scientific">Hymenobacter caeli</name>
    <dbReference type="NCBI Taxonomy" id="2735894"/>
    <lineage>
        <taxon>Bacteria</taxon>
        <taxon>Pseudomonadati</taxon>
        <taxon>Bacteroidota</taxon>
        <taxon>Cytophagia</taxon>
        <taxon>Cytophagales</taxon>
        <taxon>Hymenobacteraceae</taxon>
        <taxon>Hymenobacter</taxon>
    </lineage>
</organism>
<evidence type="ECO:0000313" key="1">
    <source>
        <dbReference type="EMBL" id="NRT21463.1"/>
    </source>
</evidence>
<reference evidence="1 2" key="1">
    <citation type="submission" date="2020-05" db="EMBL/GenBank/DDBJ databases">
        <title>Genomic Encyclopedia of Type Strains, Phase IV (KMG-V): Genome sequencing to study the core and pangenomes of soil and plant-associated prokaryotes.</title>
        <authorList>
            <person name="Whitman W."/>
        </authorList>
    </citation>
    <scope>NUCLEOTIDE SEQUENCE [LARGE SCALE GENOMIC DNA]</scope>
    <source>
        <strain evidence="1 2">9A</strain>
    </source>
</reference>
<accession>A0ABX2FW60</accession>